<dbReference type="Proteomes" id="UP000887578">
    <property type="component" value="Unplaced"/>
</dbReference>
<feature type="compositionally biased region" description="Polar residues" evidence="1">
    <location>
        <begin position="174"/>
        <end position="184"/>
    </location>
</feature>
<organism evidence="2 3">
    <name type="scientific">Panagrolaimus davidi</name>
    <dbReference type="NCBI Taxonomy" id="227884"/>
    <lineage>
        <taxon>Eukaryota</taxon>
        <taxon>Metazoa</taxon>
        <taxon>Ecdysozoa</taxon>
        <taxon>Nematoda</taxon>
        <taxon>Chromadorea</taxon>
        <taxon>Rhabditida</taxon>
        <taxon>Tylenchina</taxon>
        <taxon>Panagrolaimomorpha</taxon>
        <taxon>Panagrolaimoidea</taxon>
        <taxon>Panagrolaimidae</taxon>
        <taxon>Panagrolaimus</taxon>
    </lineage>
</organism>
<accession>A0A914Q7C0</accession>
<evidence type="ECO:0000313" key="2">
    <source>
        <dbReference type="Proteomes" id="UP000887578"/>
    </source>
</evidence>
<feature type="region of interest" description="Disordered" evidence="1">
    <location>
        <begin position="52"/>
        <end position="158"/>
    </location>
</feature>
<dbReference type="AlphaFoldDB" id="A0A914Q7C0"/>
<feature type="compositionally biased region" description="Basic and acidic residues" evidence="1">
    <location>
        <begin position="126"/>
        <end position="150"/>
    </location>
</feature>
<proteinExistence type="predicted"/>
<evidence type="ECO:0000313" key="3">
    <source>
        <dbReference type="WBParaSite" id="PDA_v2.g23044.t1"/>
    </source>
</evidence>
<keyword evidence="2" id="KW-1185">Reference proteome</keyword>
<feature type="compositionally biased region" description="Pro residues" evidence="1">
    <location>
        <begin position="52"/>
        <end position="63"/>
    </location>
</feature>
<reference evidence="3" key="1">
    <citation type="submission" date="2022-11" db="UniProtKB">
        <authorList>
            <consortium name="WormBaseParasite"/>
        </authorList>
    </citation>
    <scope>IDENTIFICATION</scope>
</reference>
<name>A0A914Q7C0_9BILA</name>
<sequence length="331" mass="36966">MSQSPQQCSYMPMQMAPQMMMMPPPQLQWQQFQPQMKTSAVPTVVTPVVVQPPTPPPSVPKPVAPKVTITPPPPPSAEDVPIVKLRIKTKPKSGQLNPPSSISNRNSLIDELRNSGGRKSLRKTPKKEINPKKEEPLPAWIRSRDREKRSSFNPPPNSFETLEALLLAKDHQKSMPNLRTLSRANSDERKSPISPLASPTTSEKEKIALEKPKPPTKTNVAIAIKAALEEAATAATPESSHTSSTEIIAREGEGDEAAIEAIEADYDPHPSKDVLPITRALVPHRQLNPEYPEAPHGWQLLMWTIRKVGKFLKKHDENHHEKDWEVIHHKH</sequence>
<feature type="compositionally biased region" description="Basic and acidic residues" evidence="1">
    <location>
        <begin position="202"/>
        <end position="213"/>
    </location>
</feature>
<evidence type="ECO:0000256" key="1">
    <source>
        <dbReference type="SAM" id="MobiDB-lite"/>
    </source>
</evidence>
<feature type="compositionally biased region" description="Polar residues" evidence="1">
    <location>
        <begin position="92"/>
        <end position="107"/>
    </location>
</feature>
<dbReference type="WBParaSite" id="PDA_v2.g23044.t1">
    <property type="protein sequence ID" value="PDA_v2.g23044.t1"/>
    <property type="gene ID" value="PDA_v2.g23044"/>
</dbReference>
<feature type="region of interest" description="Disordered" evidence="1">
    <location>
        <begin position="170"/>
        <end position="215"/>
    </location>
</feature>
<protein>
    <submittedName>
        <fullName evidence="3">Uncharacterized protein</fullName>
    </submittedName>
</protein>